<dbReference type="PANTHER" id="PTHR10746:SF6">
    <property type="entry name" value="LARGE RIBOSOMAL SUBUNIT PROTEIN UL4M"/>
    <property type="match status" value="1"/>
</dbReference>
<evidence type="ECO:0000313" key="7">
    <source>
        <dbReference type="EMBL" id="KIO42775.1"/>
    </source>
</evidence>
<dbReference type="SUPFAM" id="SSF52166">
    <property type="entry name" value="Ribosomal protein L4"/>
    <property type="match status" value="1"/>
</dbReference>
<dbReference type="RefSeq" id="WP_041503074.1">
    <property type="nucleotide sequence ID" value="NZ_JPIT01000018.1"/>
</dbReference>
<feature type="region of interest" description="Disordered" evidence="6">
    <location>
        <begin position="45"/>
        <end position="77"/>
    </location>
</feature>
<comment type="similarity">
    <text evidence="1 5">Belongs to the universal ribosomal protein uL4 family.</text>
</comment>
<keyword evidence="5" id="KW-0699">rRNA-binding</keyword>
<dbReference type="GO" id="GO:1990904">
    <property type="term" value="C:ribonucleoprotein complex"/>
    <property type="evidence" value="ECO:0007669"/>
    <property type="project" value="UniProtKB-KW"/>
</dbReference>
<keyword evidence="2 5" id="KW-0689">Ribosomal protein</keyword>
<protein>
    <recommendedName>
        <fullName evidence="4 5">Large ribosomal subunit protein uL4</fullName>
    </recommendedName>
</protein>
<dbReference type="InterPro" id="IPR023574">
    <property type="entry name" value="Ribosomal_uL4_dom_sf"/>
</dbReference>
<reference evidence="7 10" key="1">
    <citation type="submission" date="2014-07" db="EMBL/GenBank/DDBJ databases">
        <title>Porphyromonadaceae bacterium OUH 308042 = ATCC BAA-2681 = DSM 28342 draft genome.</title>
        <authorList>
            <person name="Sydenham T.V."/>
            <person name="Hasman H."/>
            <person name="Justensen U.S."/>
        </authorList>
    </citation>
    <scope>NUCLEOTIDE SEQUENCE [LARGE SCALE GENOMIC DNA]</scope>
    <source>
        <strain evidence="7 10">OUH 308042</strain>
    </source>
</reference>
<sequence>MELSVLNIAGQETGRKIELNDAIFGIQPNEHAIYLDVKQYLANNRQGTHKSKQRNEISGSTRKLKKQKGTGGARAGGIKNPLFRGGGRVFGPVPRDYSFKLNKKLKRLARRSALSVKAGANAVTVVEDFNFEAPKTKQMIQLMNNLKVNDRNLLLILNESNENIILSARNLQNVSVMRACDLATYDIMRAKNLVFVESSVQGLNEVFNLNEE</sequence>
<evidence type="ECO:0000313" key="9">
    <source>
        <dbReference type="Proteomes" id="UP000031937"/>
    </source>
</evidence>
<dbReference type="Proteomes" id="UP000031937">
    <property type="component" value="Unassembled WGS sequence"/>
</dbReference>
<dbReference type="GO" id="GO:0019843">
    <property type="term" value="F:rRNA binding"/>
    <property type="evidence" value="ECO:0007669"/>
    <property type="project" value="UniProtKB-UniRule"/>
</dbReference>
<gene>
    <name evidence="5" type="primary">rplD</name>
    <name evidence="7" type="ORF">BA92_12930</name>
    <name evidence="8" type="ORF">IE90_06615</name>
</gene>
<dbReference type="GO" id="GO:0005840">
    <property type="term" value="C:ribosome"/>
    <property type="evidence" value="ECO:0007669"/>
    <property type="project" value="UniProtKB-KW"/>
</dbReference>
<dbReference type="PANTHER" id="PTHR10746">
    <property type="entry name" value="50S RIBOSOMAL PROTEIN L4"/>
    <property type="match status" value="1"/>
</dbReference>
<dbReference type="NCBIfam" id="TIGR03953">
    <property type="entry name" value="rplD_bact"/>
    <property type="match status" value="1"/>
</dbReference>
<keyword evidence="5" id="KW-0694">RNA-binding</keyword>
<evidence type="ECO:0000256" key="6">
    <source>
        <dbReference type="SAM" id="MobiDB-lite"/>
    </source>
</evidence>
<evidence type="ECO:0000313" key="10">
    <source>
        <dbReference type="Proteomes" id="UP000031980"/>
    </source>
</evidence>
<dbReference type="GO" id="GO:0006412">
    <property type="term" value="P:translation"/>
    <property type="evidence" value="ECO:0007669"/>
    <property type="project" value="UniProtKB-UniRule"/>
</dbReference>
<reference evidence="8 9" key="2">
    <citation type="submission" date="2014-07" db="EMBL/GenBank/DDBJ databases">
        <title>Porphyromonadaceae bacterium OUH 334697 = ATCC BAA-2682 = DSM 28341 draft genome.</title>
        <authorList>
            <person name="Sydenham T.V."/>
            <person name="Hasman H."/>
            <person name="Justesen U.S."/>
        </authorList>
    </citation>
    <scope>NUCLEOTIDE SEQUENCE [LARGE SCALE GENOMIC DNA]</scope>
    <source>
        <strain evidence="8 9">OUH 334697</strain>
    </source>
</reference>
<comment type="subunit">
    <text evidence="5">Part of the 50S ribosomal subunit.</text>
</comment>
<evidence type="ECO:0000256" key="4">
    <source>
        <dbReference type="ARBA" id="ARBA00035244"/>
    </source>
</evidence>
<dbReference type="Proteomes" id="UP000031980">
    <property type="component" value="Unassembled WGS sequence"/>
</dbReference>
<comment type="function">
    <text evidence="5">Forms part of the polypeptide exit tunnel.</text>
</comment>
<dbReference type="EMBL" id="JPIT01000018">
    <property type="protein sequence ID" value="KIO45105.1"/>
    <property type="molecule type" value="Genomic_DNA"/>
</dbReference>
<dbReference type="InterPro" id="IPR002136">
    <property type="entry name" value="Ribosomal_uL4"/>
</dbReference>
<dbReference type="Pfam" id="PF00573">
    <property type="entry name" value="Ribosomal_L4"/>
    <property type="match status" value="1"/>
</dbReference>
<accession>A0A0C3R1V8</accession>
<dbReference type="EMBL" id="JPIU01000049">
    <property type="protein sequence ID" value="KIO42775.1"/>
    <property type="molecule type" value="Genomic_DNA"/>
</dbReference>
<evidence type="ECO:0000256" key="5">
    <source>
        <dbReference type="HAMAP-Rule" id="MF_01328"/>
    </source>
</evidence>
<dbReference type="Gene3D" id="3.40.1370.10">
    <property type="match status" value="1"/>
</dbReference>
<evidence type="ECO:0000313" key="8">
    <source>
        <dbReference type="EMBL" id="KIO45105.1"/>
    </source>
</evidence>
<evidence type="ECO:0000256" key="3">
    <source>
        <dbReference type="ARBA" id="ARBA00023274"/>
    </source>
</evidence>
<proteinExistence type="inferred from homology"/>
<dbReference type="GO" id="GO:0003735">
    <property type="term" value="F:structural constituent of ribosome"/>
    <property type="evidence" value="ECO:0007669"/>
    <property type="project" value="InterPro"/>
</dbReference>
<dbReference type="InterPro" id="IPR013005">
    <property type="entry name" value="Ribosomal_uL4-like"/>
</dbReference>
<dbReference type="OrthoDB" id="9803201at2"/>
<keyword evidence="3 5" id="KW-0687">Ribonucleoprotein</keyword>
<evidence type="ECO:0000256" key="1">
    <source>
        <dbReference type="ARBA" id="ARBA00010528"/>
    </source>
</evidence>
<evidence type="ECO:0000256" key="2">
    <source>
        <dbReference type="ARBA" id="ARBA00022980"/>
    </source>
</evidence>
<organism evidence="7 10">
    <name type="scientific">Sanguibacteroides justesenii</name>
    <dbReference type="NCBI Taxonomy" id="1547597"/>
    <lineage>
        <taxon>Bacteria</taxon>
        <taxon>Pseudomonadati</taxon>
        <taxon>Bacteroidota</taxon>
        <taxon>Bacteroidia</taxon>
        <taxon>Bacteroidales</taxon>
        <taxon>Porphyromonadaceae</taxon>
        <taxon>Sanguibacteroides</taxon>
    </lineage>
</organism>
<comment type="function">
    <text evidence="5">One of the primary rRNA binding proteins, this protein initially binds near the 5'-end of the 23S rRNA. It is important during the early stages of 50S assembly. It makes multiple contacts with different domains of the 23S rRNA in the assembled 50S subunit and ribosome.</text>
</comment>
<name>A0A0C3R1V8_9PORP</name>
<comment type="caution">
    <text evidence="7">The sequence shown here is derived from an EMBL/GenBank/DDBJ whole genome shotgun (WGS) entry which is preliminary data.</text>
</comment>
<dbReference type="AlphaFoldDB" id="A0A0C3R1V8"/>
<dbReference type="HAMAP" id="MF_01328_B">
    <property type="entry name" value="Ribosomal_uL4_B"/>
    <property type="match status" value="1"/>
</dbReference>
<keyword evidence="10" id="KW-1185">Reference proteome</keyword>